<keyword evidence="1" id="KW-0472">Membrane</keyword>
<dbReference type="Proteomes" id="UP001172645">
    <property type="component" value="Unassembled WGS sequence"/>
</dbReference>
<keyword evidence="3" id="KW-1185">Reference proteome</keyword>
<organism evidence="2 3">
    <name type="scientific">Rhizobium mayense</name>
    <dbReference type="NCBI Taxonomy" id="1312184"/>
    <lineage>
        <taxon>Bacteria</taxon>
        <taxon>Pseudomonadati</taxon>
        <taxon>Pseudomonadota</taxon>
        <taxon>Alphaproteobacteria</taxon>
        <taxon>Hyphomicrobiales</taxon>
        <taxon>Rhizobiaceae</taxon>
        <taxon>Rhizobium/Agrobacterium group</taxon>
        <taxon>Rhizobium</taxon>
    </lineage>
</organism>
<keyword evidence="1" id="KW-1133">Transmembrane helix</keyword>
<comment type="caution">
    <text evidence="2">The sequence shown here is derived from an EMBL/GenBank/DDBJ whole genome shotgun (WGS) entry which is preliminary data.</text>
</comment>
<accession>A0ABT7JR21</accession>
<evidence type="ECO:0000313" key="2">
    <source>
        <dbReference type="EMBL" id="MDL2398797.1"/>
    </source>
</evidence>
<evidence type="ECO:0000256" key="1">
    <source>
        <dbReference type="SAM" id="Phobius"/>
    </source>
</evidence>
<sequence length="78" mass="8914">MLRTIIAFIKKSWPFLVAALLTAFAIIANNMGELLEKHHRKLMENVHYVGAAIVLFVAFYLIALLIRTVWTSTPDDDR</sequence>
<evidence type="ECO:0000313" key="3">
    <source>
        <dbReference type="Proteomes" id="UP001172645"/>
    </source>
</evidence>
<name>A0ABT7JR21_9HYPH</name>
<keyword evidence="1" id="KW-0812">Transmembrane</keyword>
<dbReference type="EMBL" id="JARFYM010000004">
    <property type="protein sequence ID" value="MDL2398797.1"/>
    <property type="molecule type" value="Genomic_DNA"/>
</dbReference>
<dbReference type="RefSeq" id="WP_285867677.1">
    <property type="nucleotide sequence ID" value="NZ_JARFYM010000004.1"/>
</dbReference>
<proteinExistence type="predicted"/>
<feature type="transmembrane region" description="Helical" evidence="1">
    <location>
        <begin position="48"/>
        <end position="70"/>
    </location>
</feature>
<reference evidence="2" key="1">
    <citation type="submission" date="2023-06" db="EMBL/GenBank/DDBJ databases">
        <title>Phylogenetic Diversity of Rhizobium strains.</title>
        <authorList>
            <person name="Moura F.T."/>
            <person name="Helene L.C.F."/>
            <person name="Hungria M."/>
        </authorList>
    </citation>
    <scope>NUCLEOTIDE SEQUENCE</scope>
    <source>
        <strain evidence="2">CCGE526</strain>
    </source>
</reference>
<gene>
    <name evidence="2" type="ORF">PY649_07835</name>
</gene>
<protein>
    <submittedName>
        <fullName evidence="2">Uncharacterized protein</fullName>
    </submittedName>
</protein>
<feature type="transmembrane region" description="Helical" evidence="1">
    <location>
        <begin position="12"/>
        <end position="28"/>
    </location>
</feature>